<feature type="compositionally biased region" description="Polar residues" evidence="1">
    <location>
        <begin position="97"/>
        <end position="106"/>
    </location>
</feature>
<feature type="compositionally biased region" description="Basic and acidic residues" evidence="1">
    <location>
        <begin position="87"/>
        <end position="96"/>
    </location>
</feature>
<evidence type="ECO:0000313" key="3">
    <source>
        <dbReference type="Proteomes" id="UP001107558"/>
    </source>
</evidence>
<feature type="compositionally biased region" description="Basic and acidic residues" evidence="1">
    <location>
        <begin position="55"/>
        <end position="64"/>
    </location>
</feature>
<feature type="region of interest" description="Disordered" evidence="1">
    <location>
        <begin position="55"/>
        <end position="106"/>
    </location>
</feature>
<proteinExistence type="predicted"/>
<comment type="caution">
    <text evidence="2">The sequence shown here is derived from an EMBL/GenBank/DDBJ whole genome shotgun (WGS) entry which is preliminary data.</text>
</comment>
<dbReference type="AlphaFoldDB" id="A0A9J6BVR0"/>
<protein>
    <submittedName>
        <fullName evidence="2">Uncharacterized protein</fullName>
    </submittedName>
</protein>
<accession>A0A9J6BVR0</accession>
<name>A0A9J6BVR0_POLVA</name>
<gene>
    <name evidence="2" type="ORF">PVAND_003648</name>
</gene>
<dbReference type="OrthoDB" id="10582801at2759"/>
<evidence type="ECO:0000313" key="2">
    <source>
        <dbReference type="EMBL" id="KAG5673619.1"/>
    </source>
</evidence>
<sequence>MMENSYVRRNFSISRSGKFKRRIKERVSITEQDWLKLDDENNNSSSRLQQELLRIEVKDNEKTTLGRSVSHNDNNDKKNFFTSTKSNSDKNDKKITETTSTNEFVP</sequence>
<reference evidence="2" key="1">
    <citation type="submission" date="2021-03" db="EMBL/GenBank/DDBJ databases">
        <title>Chromosome level genome of the anhydrobiotic midge Polypedilum vanderplanki.</title>
        <authorList>
            <person name="Yoshida Y."/>
            <person name="Kikawada T."/>
            <person name="Gusev O."/>
        </authorList>
    </citation>
    <scope>NUCLEOTIDE SEQUENCE</scope>
    <source>
        <strain evidence="2">NIAS01</strain>
        <tissue evidence="2">Whole body or cell culture</tissue>
    </source>
</reference>
<evidence type="ECO:0000256" key="1">
    <source>
        <dbReference type="SAM" id="MobiDB-lite"/>
    </source>
</evidence>
<organism evidence="2 3">
    <name type="scientific">Polypedilum vanderplanki</name>
    <name type="common">Sleeping chironomid midge</name>
    <dbReference type="NCBI Taxonomy" id="319348"/>
    <lineage>
        <taxon>Eukaryota</taxon>
        <taxon>Metazoa</taxon>
        <taxon>Ecdysozoa</taxon>
        <taxon>Arthropoda</taxon>
        <taxon>Hexapoda</taxon>
        <taxon>Insecta</taxon>
        <taxon>Pterygota</taxon>
        <taxon>Neoptera</taxon>
        <taxon>Endopterygota</taxon>
        <taxon>Diptera</taxon>
        <taxon>Nematocera</taxon>
        <taxon>Chironomoidea</taxon>
        <taxon>Chironomidae</taxon>
        <taxon>Chironominae</taxon>
        <taxon>Polypedilum</taxon>
        <taxon>Polypedilum</taxon>
    </lineage>
</organism>
<dbReference type="EMBL" id="JADBJN010000003">
    <property type="protein sequence ID" value="KAG5673619.1"/>
    <property type="molecule type" value="Genomic_DNA"/>
</dbReference>
<keyword evidence="3" id="KW-1185">Reference proteome</keyword>
<dbReference type="Proteomes" id="UP001107558">
    <property type="component" value="Chromosome 3"/>
</dbReference>